<reference evidence="1 2" key="1">
    <citation type="journal article" date="2018" name="Int. J. Food Microbiol.">
        <title>Growth of Carnobacterium spp. isolated from chilled vacuum-packaged meat under relevant acidic conditions.</title>
        <authorList>
            <person name="Zhang P."/>
            <person name="Badoni M."/>
            <person name="Ganzle M."/>
            <person name="Yang X."/>
        </authorList>
    </citation>
    <scope>NUCLEOTIDE SEQUENCE [LARGE SCALE GENOMIC DNA]</scope>
    <source>
        <strain evidence="1 2">B2</strain>
    </source>
</reference>
<dbReference type="RefSeq" id="WP_135017662.1">
    <property type="nucleotide sequence ID" value="NZ_CBCPJW010000002.1"/>
</dbReference>
<dbReference type="Proteomes" id="UP000297938">
    <property type="component" value="Unassembled WGS sequence"/>
</dbReference>
<gene>
    <name evidence="1" type="ORF">CKN69_00820</name>
</gene>
<evidence type="ECO:0000313" key="1">
    <source>
        <dbReference type="EMBL" id="TFJ30484.1"/>
    </source>
</evidence>
<proteinExistence type="predicted"/>
<evidence type="ECO:0000313" key="2">
    <source>
        <dbReference type="Proteomes" id="UP000297938"/>
    </source>
</evidence>
<dbReference type="AlphaFoldDB" id="A0A7Z8G756"/>
<comment type="caution">
    <text evidence="1">The sequence shown here is derived from an EMBL/GenBank/DDBJ whole genome shotgun (WGS) entry which is preliminary data.</text>
</comment>
<sequence>MVKTKYIIVFAIFYFYYFFKNLFDYFTTERKYEKIIKEFDDASDKFPKIENLYHSNEEDLLKQQSISDQIIKNFKPKLPILNKLTHTKTTKFSFDDSPGKIIDDFDYFYNKLFNYYYDHQYKKKEYLNPIYPLKEIFLLPSKILSWFGLNLNTIPSRIFSALIFLAIYISKNFGSEIIRFILKLIS</sequence>
<organism evidence="1 2">
    <name type="scientific">Carnobacterium divergens</name>
    <name type="common">Lactobacillus divergens</name>
    <dbReference type="NCBI Taxonomy" id="2748"/>
    <lineage>
        <taxon>Bacteria</taxon>
        <taxon>Bacillati</taxon>
        <taxon>Bacillota</taxon>
        <taxon>Bacilli</taxon>
        <taxon>Lactobacillales</taxon>
        <taxon>Carnobacteriaceae</taxon>
        <taxon>Carnobacterium</taxon>
    </lineage>
</organism>
<name>A0A7Z8G756_CARDV</name>
<dbReference type="EMBL" id="NRPP01000002">
    <property type="protein sequence ID" value="TFJ30484.1"/>
    <property type="molecule type" value="Genomic_DNA"/>
</dbReference>
<accession>A0A7Z8G756</accession>
<protein>
    <submittedName>
        <fullName evidence="1">Uncharacterized protein</fullName>
    </submittedName>
</protein>